<evidence type="ECO:0000313" key="2">
    <source>
        <dbReference type="Proteomes" id="UP001216510"/>
    </source>
</evidence>
<evidence type="ECO:0000313" key="1">
    <source>
        <dbReference type="EMBL" id="WEF30939.1"/>
    </source>
</evidence>
<keyword evidence="2" id="KW-1185">Reference proteome</keyword>
<gene>
    <name evidence="1" type="ORF">PX653_15830</name>
</gene>
<organism evidence="1 2">
    <name type="scientific">Pseudoduganella chitinolytica</name>
    <dbReference type="NCBI Taxonomy" id="34070"/>
    <lineage>
        <taxon>Bacteria</taxon>
        <taxon>Pseudomonadati</taxon>
        <taxon>Pseudomonadota</taxon>
        <taxon>Betaproteobacteria</taxon>
        <taxon>Burkholderiales</taxon>
        <taxon>Oxalobacteraceae</taxon>
        <taxon>Telluria group</taxon>
        <taxon>Pseudoduganella</taxon>
    </lineage>
</organism>
<sequence length="145" mass="16261">MTMLTFKIYRNDNEESATGFDLGDVEFSFDGKIVSSRGHPQLSHMIYVSLVDLIDGLLQLKGGKKRYEYVGADSSFNLHFNKNKSGVDILHEKRKYGPISLEKLLEAVDSGIDSFLADPRNELSTDSSIYDDFNSSRKALKNSLS</sequence>
<reference evidence="1 2" key="1">
    <citation type="submission" date="2023-02" db="EMBL/GenBank/DDBJ databases">
        <title>Gemone sequence of Telluria chitinolytica ACM 3522T.</title>
        <authorList>
            <person name="Frediansyah A."/>
            <person name="Miess H."/>
            <person name="Gross H."/>
        </authorList>
    </citation>
    <scope>NUCLEOTIDE SEQUENCE [LARGE SCALE GENOMIC DNA]</scope>
    <source>
        <strain evidence="1 2">ACM 3522</strain>
    </source>
</reference>
<dbReference type="Proteomes" id="UP001216510">
    <property type="component" value="Chromosome"/>
</dbReference>
<proteinExistence type="predicted"/>
<dbReference type="RefSeq" id="WP_277413730.1">
    <property type="nucleotide sequence ID" value="NZ_CP119083.1"/>
</dbReference>
<dbReference type="EMBL" id="CP119083">
    <property type="protein sequence ID" value="WEF30939.1"/>
    <property type="molecule type" value="Genomic_DNA"/>
</dbReference>
<protein>
    <submittedName>
        <fullName evidence="1">Uncharacterized protein</fullName>
    </submittedName>
</protein>
<accession>A0ABY8B9A3</accession>
<name>A0ABY8B9A3_9BURK</name>